<dbReference type="InterPro" id="IPR029062">
    <property type="entry name" value="Class_I_gatase-like"/>
</dbReference>
<organism evidence="2 3">
    <name type="scientific">Paludisphaera borealis</name>
    <dbReference type="NCBI Taxonomy" id="1387353"/>
    <lineage>
        <taxon>Bacteria</taxon>
        <taxon>Pseudomonadati</taxon>
        <taxon>Planctomycetota</taxon>
        <taxon>Planctomycetia</taxon>
        <taxon>Isosphaerales</taxon>
        <taxon>Isosphaeraceae</taxon>
        <taxon>Paludisphaera</taxon>
    </lineage>
</organism>
<dbReference type="SUPFAM" id="SSF52317">
    <property type="entry name" value="Class I glutamine amidotransferase-like"/>
    <property type="match status" value="1"/>
</dbReference>
<dbReference type="KEGG" id="pbor:BSF38_02037"/>
<proteinExistence type="predicted"/>
<dbReference type="EMBL" id="CP019082">
    <property type="protein sequence ID" value="APW60562.1"/>
    <property type="molecule type" value="Genomic_DNA"/>
</dbReference>
<dbReference type="AlphaFoldDB" id="A0A1U7CNP9"/>
<evidence type="ECO:0000313" key="3">
    <source>
        <dbReference type="Proteomes" id="UP000186309"/>
    </source>
</evidence>
<dbReference type="OrthoDB" id="277963at2"/>
<dbReference type="Gene3D" id="3.40.50.880">
    <property type="match status" value="1"/>
</dbReference>
<gene>
    <name evidence="2" type="ORF">BSF38_02037</name>
</gene>
<evidence type="ECO:0000256" key="1">
    <source>
        <dbReference type="SAM" id="MobiDB-lite"/>
    </source>
</evidence>
<dbReference type="RefSeq" id="WP_076345295.1">
    <property type="nucleotide sequence ID" value="NZ_CP019082.1"/>
</dbReference>
<reference evidence="3" key="1">
    <citation type="submission" date="2016-12" db="EMBL/GenBank/DDBJ databases">
        <title>Comparative genomics of four Isosphaeraceae planctomycetes: a common pool of plasmids and glycoside hydrolase genes.</title>
        <authorList>
            <person name="Ivanova A."/>
        </authorList>
    </citation>
    <scope>NUCLEOTIDE SEQUENCE [LARGE SCALE GENOMIC DNA]</scope>
    <source>
        <strain evidence="3">PX4</strain>
    </source>
</reference>
<keyword evidence="3" id="KW-1185">Reference proteome</keyword>
<evidence type="ECO:0000313" key="2">
    <source>
        <dbReference type="EMBL" id="APW60562.1"/>
    </source>
</evidence>
<feature type="region of interest" description="Disordered" evidence="1">
    <location>
        <begin position="271"/>
        <end position="291"/>
    </location>
</feature>
<sequence length="564" mass="61344">MRILIAITFVVGSVVAPAVRAQKPPDAPPPSSYQLTDFGVMPRPAFRQVLLTLPAVQEELKLTDSQKKEVETTVNQRLKKMQTARRELTSRRKSMEFREALMKELEAALRENLEPSQRERLDQIQLQAQGPLAFNGAGSAQMALVDPDLAKRLKLTDDQIRRTQTIAEEGTREIKKAAAVPILIDSKASAPTRESIRRFVESPEFKATKRTTREAARNAWTNVVRRIEDVLTESQRKAYHEMVGAPFDLSKLRSHEDATAEDAEIVVSTLNVGGGDDGNSGGGQRADPDFDTKVARPAYTSKHPRVLFDEAHNNFHAAGGRYKPFAELVANDGYKITPSKDKFTAERLSTGNVLIIANALGAAGMGSPGASDSAFTKAEIDVVHDWVQAGGSLLLITDHAPFGSAAESLAKRFEVDMSKGFTSDPENSEGGETSLVFTRKNNLLGDHPITRGRDDSERINRVQTFTGQSLKGPVGSVAILKLADTAVDEGVDEKPKSAAGRAQGVAFAFGKGRVVVLGEAAEMSAQLIGNERFGMNVKGLDNRQLALNIMHWLSGLLEPRGDAK</sequence>
<accession>A0A1U7CNP9</accession>
<feature type="compositionally biased region" description="Gly residues" evidence="1">
    <location>
        <begin position="272"/>
        <end position="284"/>
    </location>
</feature>
<name>A0A1U7CNP9_9BACT</name>
<protein>
    <submittedName>
        <fullName evidence="2">Uncharacterized protein</fullName>
    </submittedName>
</protein>
<dbReference type="STRING" id="1387353.BSF38_02037"/>
<dbReference type="Proteomes" id="UP000186309">
    <property type="component" value="Chromosome"/>
</dbReference>